<gene>
    <name evidence="3" type="ORF">E1301_Tti022289</name>
</gene>
<dbReference type="PANTHER" id="PTHR34347">
    <property type="entry name" value="DNA REPAIR-SCAFFOLDING PROTEIN SPIDR"/>
    <property type="match status" value="1"/>
</dbReference>
<dbReference type="GO" id="GO:0000228">
    <property type="term" value="C:nuclear chromosome"/>
    <property type="evidence" value="ECO:0007669"/>
    <property type="project" value="TreeGrafter"/>
</dbReference>
<dbReference type="Pfam" id="PF14951">
    <property type="entry name" value="DUF4503"/>
    <property type="match status" value="3"/>
</dbReference>
<protein>
    <submittedName>
        <fullName evidence="3">DNA repair-scaffolding protein</fullName>
    </submittedName>
</protein>
<evidence type="ECO:0000313" key="3">
    <source>
        <dbReference type="EMBL" id="KAA0704494.1"/>
    </source>
</evidence>
<evidence type="ECO:0000259" key="2">
    <source>
        <dbReference type="Pfam" id="PF14951"/>
    </source>
</evidence>
<name>A0A5A9N378_9TELE</name>
<reference evidence="3 4" key="1">
    <citation type="journal article" date="2019" name="Mol. Ecol. Resour.">
        <title>Chromosome-level genome assembly of Triplophysa tibetana, a fish adapted to the harsh high-altitude environment of the Tibetan Plateau.</title>
        <authorList>
            <person name="Yang X."/>
            <person name="Liu H."/>
            <person name="Ma Z."/>
            <person name="Zou Y."/>
            <person name="Zou M."/>
            <person name="Mao Y."/>
            <person name="Li X."/>
            <person name="Wang H."/>
            <person name="Chen T."/>
            <person name="Wang W."/>
            <person name="Yang R."/>
        </authorList>
    </citation>
    <scope>NUCLEOTIDE SEQUENCE [LARGE SCALE GENOMIC DNA]</scope>
    <source>
        <strain evidence="3">TTIB1903HZAU</strain>
        <tissue evidence="3">Muscle</tissue>
    </source>
</reference>
<dbReference type="Proteomes" id="UP000324632">
    <property type="component" value="Chromosome 22"/>
</dbReference>
<dbReference type="PANTHER" id="PTHR34347:SF1">
    <property type="entry name" value="DNA REPAIR-SCAFFOLDING PROTEIN"/>
    <property type="match status" value="1"/>
</dbReference>
<organism evidence="3 4">
    <name type="scientific">Triplophysa tibetana</name>
    <dbReference type="NCBI Taxonomy" id="1572043"/>
    <lineage>
        <taxon>Eukaryota</taxon>
        <taxon>Metazoa</taxon>
        <taxon>Chordata</taxon>
        <taxon>Craniata</taxon>
        <taxon>Vertebrata</taxon>
        <taxon>Euteleostomi</taxon>
        <taxon>Actinopterygii</taxon>
        <taxon>Neopterygii</taxon>
        <taxon>Teleostei</taxon>
        <taxon>Ostariophysi</taxon>
        <taxon>Cypriniformes</taxon>
        <taxon>Nemacheilidae</taxon>
        <taxon>Triplophysa</taxon>
    </lineage>
</organism>
<dbReference type="InterPro" id="IPR053054">
    <property type="entry name" value="DNA_repair-scaffolding"/>
</dbReference>
<dbReference type="EMBL" id="SOYY01000022">
    <property type="protein sequence ID" value="KAA0704494.1"/>
    <property type="molecule type" value="Genomic_DNA"/>
</dbReference>
<feature type="compositionally biased region" description="Basic and acidic residues" evidence="1">
    <location>
        <begin position="313"/>
        <end position="324"/>
    </location>
</feature>
<dbReference type="GO" id="GO:0000724">
    <property type="term" value="P:double-strand break repair via homologous recombination"/>
    <property type="evidence" value="ECO:0007669"/>
    <property type="project" value="TreeGrafter"/>
</dbReference>
<feature type="region of interest" description="Disordered" evidence="1">
    <location>
        <begin position="305"/>
        <end position="336"/>
    </location>
</feature>
<proteinExistence type="predicted"/>
<dbReference type="InterPro" id="IPR028032">
    <property type="entry name" value="DUF4503"/>
</dbReference>
<keyword evidence="4" id="KW-1185">Reference proteome</keyword>
<feature type="domain" description="DUF4503" evidence="2">
    <location>
        <begin position="91"/>
        <end position="139"/>
    </location>
</feature>
<feature type="domain" description="DUF4503" evidence="2">
    <location>
        <begin position="342"/>
        <end position="436"/>
    </location>
</feature>
<evidence type="ECO:0000256" key="1">
    <source>
        <dbReference type="SAM" id="MobiDB-lite"/>
    </source>
</evidence>
<dbReference type="AlphaFoldDB" id="A0A5A9N378"/>
<feature type="domain" description="DUF4503" evidence="2">
    <location>
        <begin position="246"/>
        <end position="309"/>
    </location>
</feature>
<dbReference type="GO" id="GO:0005654">
    <property type="term" value="C:nucleoplasm"/>
    <property type="evidence" value="ECO:0007669"/>
    <property type="project" value="TreeGrafter"/>
</dbReference>
<sequence length="437" mass="47467">MQTAAVNPLPVEVSESSSLDRRCVRDSLLDAVEDCGSSGSQGGPVEVVVQRVYCIPISRSERVSLQHRTPGRPPSRPQASDHVGRLCAVVQDGYGMFADVLLQRVSTDAEIQKSSEQLEGRVCVLQGLRVIQRLTRDSTCSDKQVAASPARSTCGMGIHGISLHISSQVKAVFSDKQELSRVSGPDGLDGAVERVTGWSKVPTPSFCYRLSVQQGHMVPLSGLDVSPLYRPPVLQTLREITQGSNAGEMLLFVTDLSLQTELNAESIRKSVSVCVSPSCLIPSWVSQALDDSQGRPVLRFRDAVMEQDSDGTGSRRADLQRDPASKTGPADSTNPTALALHSHREGFQCLMCGAMMDEPNTKMRLDVFVCCPSMRHCTVKVKLQQKTITSLLNSTQSPEGYSVEHVLGMEIGPLSALVQVVNTSHAVWMLLEEFDLH</sequence>
<accession>A0A5A9N378</accession>
<dbReference type="GO" id="GO:0070202">
    <property type="term" value="P:regulation of establishment of protein localization to chromosome"/>
    <property type="evidence" value="ECO:0007669"/>
    <property type="project" value="TreeGrafter"/>
</dbReference>
<evidence type="ECO:0000313" key="4">
    <source>
        <dbReference type="Proteomes" id="UP000324632"/>
    </source>
</evidence>
<comment type="caution">
    <text evidence="3">The sequence shown here is derived from an EMBL/GenBank/DDBJ whole genome shotgun (WGS) entry which is preliminary data.</text>
</comment>